<comment type="caution">
    <text evidence="1">The sequence shown here is derived from an EMBL/GenBank/DDBJ whole genome shotgun (WGS) entry which is preliminary data.</text>
</comment>
<dbReference type="EMBL" id="SHBK01000033">
    <property type="protein sequence ID" value="RZO23632.1"/>
    <property type="molecule type" value="Genomic_DNA"/>
</dbReference>
<dbReference type="SUPFAM" id="SSF69318">
    <property type="entry name" value="Integrin alpha N-terminal domain"/>
    <property type="match status" value="1"/>
</dbReference>
<dbReference type="Proteomes" id="UP000316449">
    <property type="component" value="Unassembled WGS sequence"/>
</dbReference>
<dbReference type="AlphaFoldDB" id="A0A520MQY8"/>
<sequence length="476" mass="53055">MKMKYLYQALSVFLIINCGGGGGSSSDSLPAPAQVITPQPLFKESSIKLIDAVSYYSSACNQPSFQFLIPTKINDDTYIDFIAHFWCDSSTPTEFDDLPVEDALVAYLSDGYGGYNIDNLDVFGSVSAKLGGASRKYSRGDLNGDGKDDFAFAMNWEDGRAAYDYDSMVANYAQPSILMSHESGYKIERIGKPDWGHSVQIKGTKVLFGGHSSQAFELIDSTWVDISEQFTDLSFASFLVFDDYIINSVRRNGLQGLELLEKNIVISSLMIEESFKVNFESWNNTGTGNYDELGVYNIRGENYFHGMTTEMCRQDDLIIATINASKLKSGEIIEGGYYSETETDPVVLFAFYQIENKALVEKQIEIIGEEINHNFNFFDCIDVNNDNKSDIVAQVFSQPWNDQDNNQGVPEVYINSDGSYFNLDTSTWPVYSVNDGSQGYLSDVDSNGTFDLVMFPLKANISGEVEIFLSNKNITN</sequence>
<evidence type="ECO:0008006" key="3">
    <source>
        <dbReference type="Google" id="ProtNLM"/>
    </source>
</evidence>
<name>A0A520MQY8_9GAMM</name>
<dbReference type="InterPro" id="IPR028994">
    <property type="entry name" value="Integrin_alpha_N"/>
</dbReference>
<evidence type="ECO:0000313" key="1">
    <source>
        <dbReference type="EMBL" id="RZO23632.1"/>
    </source>
</evidence>
<organism evidence="1 2">
    <name type="scientific">SAR86 cluster bacterium</name>
    <dbReference type="NCBI Taxonomy" id="2030880"/>
    <lineage>
        <taxon>Bacteria</taxon>
        <taxon>Pseudomonadati</taxon>
        <taxon>Pseudomonadota</taxon>
        <taxon>Gammaproteobacteria</taxon>
        <taxon>SAR86 cluster</taxon>
    </lineage>
</organism>
<evidence type="ECO:0000313" key="2">
    <source>
        <dbReference type="Proteomes" id="UP000316449"/>
    </source>
</evidence>
<reference evidence="1 2" key="1">
    <citation type="submission" date="2019-02" db="EMBL/GenBank/DDBJ databases">
        <title>Prokaryotic population dynamics and viral predation in marine succession experiment using metagenomics: the confinement effect.</title>
        <authorList>
            <person name="Haro-Moreno J.M."/>
            <person name="Rodriguez-Valera F."/>
            <person name="Lopez-Perez M."/>
        </authorList>
    </citation>
    <scope>NUCLEOTIDE SEQUENCE [LARGE SCALE GENOMIC DNA]</scope>
    <source>
        <strain evidence="1">MED-G165</strain>
    </source>
</reference>
<accession>A0A520MQY8</accession>
<protein>
    <recommendedName>
        <fullName evidence="3">VCBS repeat-containing protein</fullName>
    </recommendedName>
</protein>
<gene>
    <name evidence="1" type="ORF">EVA98_02580</name>
</gene>
<proteinExistence type="predicted"/>